<keyword evidence="2" id="KW-1185">Reference proteome</keyword>
<dbReference type="VEuPathDB" id="FungiDB:UMAG_02821"/>
<dbReference type="Proteomes" id="UP000000561">
    <property type="component" value="Chromosome 7"/>
</dbReference>
<dbReference type="InParanoid" id="A0A0D1E2I7"/>
<dbReference type="EMBL" id="CM003146">
    <property type="protein sequence ID" value="KIS68830.1"/>
    <property type="molecule type" value="Genomic_DNA"/>
</dbReference>
<gene>
    <name evidence="1" type="ORF">UMAG_02821</name>
</gene>
<evidence type="ECO:0000313" key="2">
    <source>
        <dbReference type="Proteomes" id="UP000000561"/>
    </source>
</evidence>
<sequence length="424" mass="44821">MLTIPLACVLIFNQSSLRPTILGNITSLFEILSTNSTMQNATLHFCESSLFNSTNCPGAFEQGPPGGRSRCYTTSQVDVPQIALNYSQTNNGGQGMSCTDPVNKSAGSKVQLIHGLVLITLITCLMSAASALSAVGSCKSSQDELMAPAAPCDGQDSNLEPAPHKSCTNKINSNELNINPNLPYGCGACLNEALTCFPQGTVYVKTNDHFYASDKLIVIGSGECVDWGPNDVPAEITQTANCIQLQALTEGAQYQCFLNSCTCKGANARLALSGRTLKKKRNATCKSFRPEGYGRSTYSRFTKVSDEVSCRQSASPCTISIAEGKPATFSSEFSLTGGGTVKGIDVFGATFGGTFGGGHTESYSSTISYSTSVPVRQCGYLQSHSGATKFDGTYTECDDGVDKAGTTLVVRENDLQYGLTLVSC</sequence>
<proteinExistence type="predicted"/>
<dbReference type="OrthoDB" id="3360856at2759"/>
<organism evidence="1 2">
    <name type="scientific">Mycosarcoma maydis</name>
    <name type="common">Corn smut fungus</name>
    <name type="synonym">Ustilago maydis</name>
    <dbReference type="NCBI Taxonomy" id="5270"/>
    <lineage>
        <taxon>Eukaryota</taxon>
        <taxon>Fungi</taxon>
        <taxon>Dikarya</taxon>
        <taxon>Basidiomycota</taxon>
        <taxon>Ustilaginomycotina</taxon>
        <taxon>Ustilaginomycetes</taxon>
        <taxon>Ustilaginales</taxon>
        <taxon>Ustilaginaceae</taxon>
        <taxon>Mycosarcoma</taxon>
    </lineage>
</organism>
<reference evidence="1 2" key="1">
    <citation type="journal article" date="2006" name="Nature">
        <title>Insights from the genome of the biotrophic fungal plant pathogen Ustilago maydis.</title>
        <authorList>
            <person name="Kamper J."/>
            <person name="Kahmann R."/>
            <person name="Bolker M."/>
            <person name="Ma L.J."/>
            <person name="Brefort T."/>
            <person name="Saville B.J."/>
            <person name="Banuett F."/>
            <person name="Kronstad J.W."/>
            <person name="Gold S.E."/>
            <person name="Muller O."/>
            <person name="Perlin M.H."/>
            <person name="Wosten H.A."/>
            <person name="de Vries R."/>
            <person name="Ruiz-Herrera J."/>
            <person name="Reynaga-Pena C.G."/>
            <person name="Snetselaar K."/>
            <person name="McCann M."/>
            <person name="Perez-Martin J."/>
            <person name="Feldbrugge M."/>
            <person name="Basse C.W."/>
            <person name="Steinberg G."/>
            <person name="Ibeas J.I."/>
            <person name="Holloman W."/>
            <person name="Guzman P."/>
            <person name="Farman M."/>
            <person name="Stajich J.E."/>
            <person name="Sentandreu R."/>
            <person name="Gonzalez-Prieto J.M."/>
            <person name="Kennell J.C."/>
            <person name="Molina L."/>
            <person name="Schirawski J."/>
            <person name="Mendoza-Mendoza A."/>
            <person name="Greilinger D."/>
            <person name="Munch K."/>
            <person name="Rossel N."/>
            <person name="Scherer M."/>
            <person name="Vranes M."/>
            <person name="Ladendorf O."/>
            <person name="Vincon V."/>
            <person name="Fuchs U."/>
            <person name="Sandrock B."/>
            <person name="Meng S."/>
            <person name="Ho E.C."/>
            <person name="Cahill M.J."/>
            <person name="Boyce K.J."/>
            <person name="Klose J."/>
            <person name="Klosterman S.J."/>
            <person name="Deelstra H.J."/>
            <person name="Ortiz-Castellanos L."/>
            <person name="Li W."/>
            <person name="Sanchez-Alonso P."/>
            <person name="Schreier P.H."/>
            <person name="Hauser-Hahn I."/>
            <person name="Vaupel M."/>
            <person name="Koopmann E."/>
            <person name="Friedrich G."/>
            <person name="Voss H."/>
            <person name="Schluter T."/>
            <person name="Margolis J."/>
            <person name="Platt D."/>
            <person name="Swimmer C."/>
            <person name="Gnirke A."/>
            <person name="Chen F."/>
            <person name="Vysotskaia V."/>
            <person name="Mannhaupt G."/>
            <person name="Guldener U."/>
            <person name="Munsterkotter M."/>
            <person name="Haase D."/>
            <person name="Oesterheld M."/>
            <person name="Mewes H.W."/>
            <person name="Mauceli E.W."/>
            <person name="DeCaprio D."/>
            <person name="Wade C.M."/>
            <person name="Butler J."/>
            <person name="Young S."/>
            <person name="Jaffe D.B."/>
            <person name="Calvo S."/>
            <person name="Nusbaum C."/>
            <person name="Galagan J."/>
            <person name="Birren B.W."/>
        </authorList>
    </citation>
    <scope>NUCLEOTIDE SEQUENCE [LARGE SCALE GENOMIC DNA]</scope>
    <source>
        <strain evidence="2">DSM 14603 / FGSC 9021 / UM521</strain>
    </source>
</reference>
<evidence type="ECO:0000313" key="1">
    <source>
        <dbReference type="EMBL" id="KIS68830.1"/>
    </source>
</evidence>
<dbReference type="RefSeq" id="XP_011389267.1">
    <property type="nucleotide sequence ID" value="XM_011390965.1"/>
</dbReference>
<name>A0A0D1E2I7_MYCMD</name>
<accession>A0A0D1E2I7</accession>
<dbReference type="GeneID" id="23563477"/>
<dbReference type="AlphaFoldDB" id="A0A0D1E2I7"/>
<dbReference type="eggNOG" id="ENOG502RE33">
    <property type="taxonomic scope" value="Eukaryota"/>
</dbReference>
<dbReference type="KEGG" id="uma:UMAG_02821"/>
<protein>
    <submittedName>
        <fullName evidence="1">Uncharacterized protein</fullName>
    </submittedName>
</protein>